<protein>
    <submittedName>
        <fullName evidence="4">Transcriptional regulator, TetR family</fullName>
    </submittedName>
</protein>
<dbReference type="PANTHER" id="PTHR43479:SF11">
    <property type="entry name" value="ACREF_ENVCD OPERON REPRESSOR-RELATED"/>
    <property type="match status" value="1"/>
</dbReference>
<organism evidence="4 5">
    <name type="scientific">Clostridium amylolyticum</name>
    <dbReference type="NCBI Taxonomy" id="1121298"/>
    <lineage>
        <taxon>Bacteria</taxon>
        <taxon>Bacillati</taxon>
        <taxon>Bacillota</taxon>
        <taxon>Clostridia</taxon>
        <taxon>Eubacteriales</taxon>
        <taxon>Clostridiaceae</taxon>
        <taxon>Clostridium</taxon>
    </lineage>
</organism>
<dbReference type="PROSITE" id="PS50977">
    <property type="entry name" value="HTH_TETR_2"/>
    <property type="match status" value="1"/>
</dbReference>
<dbReference type="PROSITE" id="PS01081">
    <property type="entry name" value="HTH_TETR_1"/>
    <property type="match status" value="1"/>
</dbReference>
<evidence type="ECO:0000256" key="1">
    <source>
        <dbReference type="ARBA" id="ARBA00023125"/>
    </source>
</evidence>
<dbReference type="InterPro" id="IPR050624">
    <property type="entry name" value="HTH-type_Tx_Regulator"/>
</dbReference>
<keyword evidence="5" id="KW-1185">Reference proteome</keyword>
<reference evidence="4 5" key="1">
    <citation type="submission" date="2016-11" db="EMBL/GenBank/DDBJ databases">
        <authorList>
            <person name="Jaros S."/>
            <person name="Januszkiewicz K."/>
            <person name="Wedrychowicz H."/>
        </authorList>
    </citation>
    <scope>NUCLEOTIDE SEQUENCE [LARGE SCALE GENOMIC DNA]</scope>
    <source>
        <strain evidence="4 5">DSM 21864</strain>
    </source>
</reference>
<dbReference type="Pfam" id="PF00440">
    <property type="entry name" value="TetR_N"/>
    <property type="match status" value="1"/>
</dbReference>
<feature type="domain" description="HTH tetR-type" evidence="3">
    <location>
        <begin position="9"/>
        <end position="69"/>
    </location>
</feature>
<proteinExistence type="predicted"/>
<evidence type="ECO:0000313" key="5">
    <source>
        <dbReference type="Proteomes" id="UP000184080"/>
    </source>
</evidence>
<dbReference type="EMBL" id="FQZO01000001">
    <property type="protein sequence ID" value="SHI53270.1"/>
    <property type="molecule type" value="Genomic_DNA"/>
</dbReference>
<dbReference type="STRING" id="1121298.SAMN05444401_0925"/>
<dbReference type="GO" id="GO:0003677">
    <property type="term" value="F:DNA binding"/>
    <property type="evidence" value="ECO:0007669"/>
    <property type="project" value="UniProtKB-UniRule"/>
</dbReference>
<gene>
    <name evidence="4" type="ORF">SAMN05444401_0925</name>
</gene>
<dbReference type="PANTHER" id="PTHR43479">
    <property type="entry name" value="ACREF/ENVCD OPERON REPRESSOR-RELATED"/>
    <property type="match status" value="1"/>
</dbReference>
<dbReference type="InterPro" id="IPR023772">
    <property type="entry name" value="DNA-bd_HTH_TetR-type_CS"/>
</dbReference>
<evidence type="ECO:0000256" key="2">
    <source>
        <dbReference type="PROSITE-ProRule" id="PRU00335"/>
    </source>
</evidence>
<feature type="DNA-binding region" description="H-T-H motif" evidence="2">
    <location>
        <begin position="32"/>
        <end position="51"/>
    </location>
</feature>
<accession>A0A1M6BWY6</accession>
<dbReference type="InterPro" id="IPR001647">
    <property type="entry name" value="HTH_TetR"/>
</dbReference>
<evidence type="ECO:0000259" key="3">
    <source>
        <dbReference type="PROSITE" id="PS50977"/>
    </source>
</evidence>
<name>A0A1M6BWY6_9CLOT</name>
<sequence>MTNRKLQAKATKDRIMKTVKELSKNYSYDELSIDLICKKAGVSTGAFYHHFKSKQGLIIEGYGECDNFFRENITGKLKAKGAIERILEYIDHQMEYAIYIGIDLMIEVYKAQITEGTDFFLQSSRGLPQGLKALVEEAQELQVITKSQSSQSIASELLLISRGVIYNWCQNNGSYELGPYCQKIIVNHIKCFIL</sequence>
<keyword evidence="1 2" id="KW-0238">DNA-binding</keyword>
<dbReference type="InterPro" id="IPR009057">
    <property type="entry name" value="Homeodomain-like_sf"/>
</dbReference>
<dbReference type="Proteomes" id="UP000184080">
    <property type="component" value="Unassembled WGS sequence"/>
</dbReference>
<dbReference type="OrthoDB" id="494991at2"/>
<evidence type="ECO:0000313" key="4">
    <source>
        <dbReference type="EMBL" id="SHI53270.1"/>
    </source>
</evidence>
<dbReference type="AlphaFoldDB" id="A0A1M6BWY6"/>
<dbReference type="SUPFAM" id="SSF46689">
    <property type="entry name" value="Homeodomain-like"/>
    <property type="match status" value="1"/>
</dbReference>
<dbReference type="Gene3D" id="1.10.357.10">
    <property type="entry name" value="Tetracycline Repressor, domain 2"/>
    <property type="match status" value="1"/>
</dbReference>
<dbReference type="RefSeq" id="WP_143148552.1">
    <property type="nucleotide sequence ID" value="NZ_FQZO01000001.1"/>
</dbReference>